<keyword evidence="12" id="KW-1015">Disulfide bond</keyword>
<evidence type="ECO:0000256" key="13">
    <source>
        <dbReference type="ARBA" id="ARBA00023180"/>
    </source>
</evidence>
<dbReference type="Pfam" id="PF07686">
    <property type="entry name" value="V-set"/>
    <property type="match status" value="1"/>
</dbReference>
<evidence type="ECO:0000256" key="11">
    <source>
        <dbReference type="ARBA" id="ARBA00023136"/>
    </source>
</evidence>
<evidence type="ECO:0000256" key="17">
    <source>
        <dbReference type="SAM" id="SignalP"/>
    </source>
</evidence>
<keyword evidence="6 17" id="KW-0732">Signal</keyword>
<evidence type="ECO:0000256" key="16">
    <source>
        <dbReference type="SAM" id="Phobius"/>
    </source>
</evidence>
<keyword evidence="7" id="KW-0677">Repeat</keyword>
<evidence type="ECO:0000256" key="1">
    <source>
        <dbReference type="ARBA" id="ARBA00004251"/>
    </source>
</evidence>
<evidence type="ECO:0000256" key="3">
    <source>
        <dbReference type="ARBA" id="ARBA00007810"/>
    </source>
</evidence>
<dbReference type="FunFam" id="2.60.40.10:FF:000304">
    <property type="entry name" value="Nectin cell adhesion molecule 1"/>
    <property type="match status" value="1"/>
</dbReference>
<feature type="domain" description="Ig-like" evidence="18">
    <location>
        <begin position="215"/>
        <end position="297"/>
    </location>
</feature>
<dbReference type="InterPro" id="IPR013106">
    <property type="entry name" value="Ig_V-set"/>
</dbReference>
<dbReference type="PANTHER" id="PTHR47387:SF1">
    <property type="entry name" value="NECTIN-2"/>
    <property type="match status" value="1"/>
</dbReference>
<name>A0A437CVW5_ORYJA</name>
<keyword evidence="4" id="KW-1003">Cell membrane</keyword>
<feature type="transmembrane region" description="Helical" evidence="16">
    <location>
        <begin position="310"/>
        <end position="335"/>
    </location>
</feature>
<evidence type="ECO:0000256" key="9">
    <source>
        <dbReference type="ARBA" id="ARBA00022949"/>
    </source>
</evidence>
<dbReference type="InterPro" id="IPR003599">
    <property type="entry name" value="Ig_sub"/>
</dbReference>
<dbReference type="Proteomes" id="UP000283210">
    <property type="component" value="Chromosome 11"/>
</dbReference>
<keyword evidence="5 16" id="KW-0812">Transmembrane</keyword>
<evidence type="ECO:0000256" key="4">
    <source>
        <dbReference type="ARBA" id="ARBA00022475"/>
    </source>
</evidence>
<evidence type="ECO:0000256" key="10">
    <source>
        <dbReference type="ARBA" id="ARBA00022989"/>
    </source>
</evidence>
<evidence type="ECO:0000313" key="20">
    <source>
        <dbReference type="Proteomes" id="UP000283210"/>
    </source>
</evidence>
<organism evidence="19 20">
    <name type="scientific">Oryzias javanicus</name>
    <name type="common">Javanese ricefish</name>
    <name type="synonym">Aplocheilus javanicus</name>
    <dbReference type="NCBI Taxonomy" id="123683"/>
    <lineage>
        <taxon>Eukaryota</taxon>
        <taxon>Metazoa</taxon>
        <taxon>Chordata</taxon>
        <taxon>Craniata</taxon>
        <taxon>Vertebrata</taxon>
        <taxon>Euteleostomi</taxon>
        <taxon>Actinopterygii</taxon>
        <taxon>Neopterygii</taxon>
        <taxon>Teleostei</taxon>
        <taxon>Neoteleostei</taxon>
        <taxon>Acanthomorphata</taxon>
        <taxon>Ovalentaria</taxon>
        <taxon>Atherinomorphae</taxon>
        <taxon>Beloniformes</taxon>
        <taxon>Adrianichthyidae</taxon>
        <taxon>Oryziinae</taxon>
        <taxon>Oryzias</taxon>
    </lineage>
</organism>
<reference evidence="19 20" key="1">
    <citation type="submission" date="2018-11" db="EMBL/GenBank/DDBJ databases">
        <authorList>
            <person name="Lopez-Roques C."/>
            <person name="Donnadieu C."/>
            <person name="Bouchez O."/>
            <person name="Klopp C."/>
            <person name="Cabau C."/>
            <person name="Zahm M."/>
        </authorList>
    </citation>
    <scope>NUCLEOTIDE SEQUENCE [LARGE SCALE GENOMIC DNA]</scope>
    <source>
        <strain evidence="19">RS831</strain>
        <tissue evidence="19">Whole body</tissue>
    </source>
</reference>
<evidence type="ECO:0000256" key="2">
    <source>
        <dbReference type="ARBA" id="ARBA00004536"/>
    </source>
</evidence>
<accession>A0A437CVW5</accession>
<keyword evidence="9" id="KW-0965">Cell junction</keyword>
<sequence length="351" mass="38882">MARESARWYFMVVFLIAAGINTQTVRVKKEVEAFPSETVNLHCEFNGERTTKFAQVLIQVLWKWESVDGQKDIIAVYHPNHGRSFPSKLFKNRVTFLYSSVKNPTIRISKLKMSDAGYYTCEFSTFPSGNERGITTLIMLAKPKNSADIVTVLAGTNSVVAHTTSGPDGMVTVRSEYWLVPHSDDNDKEVTCVVDQRTQEQQWTKTLRLSVEYSPFVSIVGYDRNWYVGRLNAELVCQVNANPPPTDITWKLISGHLPDSVVVENNRLSVNKVDDAVNTTFICEVKNKHGTSSYSITVLVIEASEGLSSVGIVAAAVIGSILALLLVAAPIGVLLTCKRQQRSGHPNNDGQ</sequence>
<keyword evidence="10 16" id="KW-1133">Transmembrane helix</keyword>
<dbReference type="PANTHER" id="PTHR47387">
    <property type="entry name" value="NECTIN-2"/>
    <property type="match status" value="1"/>
</dbReference>
<dbReference type="GO" id="GO:0005912">
    <property type="term" value="C:adherens junction"/>
    <property type="evidence" value="ECO:0007669"/>
    <property type="project" value="UniProtKB-SubCell"/>
</dbReference>
<dbReference type="GO" id="GO:0005886">
    <property type="term" value="C:plasma membrane"/>
    <property type="evidence" value="ECO:0007669"/>
    <property type="project" value="UniProtKB-SubCell"/>
</dbReference>
<protein>
    <recommendedName>
        <fullName evidence="18">Ig-like domain-containing protein</fullName>
    </recommendedName>
</protein>
<comment type="subunit">
    <text evidence="15">Cis- and trans-homodimer. Can form trans-heterodimers.</text>
</comment>
<evidence type="ECO:0000256" key="8">
    <source>
        <dbReference type="ARBA" id="ARBA00022889"/>
    </source>
</evidence>
<dbReference type="InterPro" id="IPR013162">
    <property type="entry name" value="CD80_C2-set"/>
</dbReference>
<dbReference type="SUPFAM" id="SSF48726">
    <property type="entry name" value="Immunoglobulin"/>
    <property type="match status" value="2"/>
</dbReference>
<keyword evidence="20" id="KW-1185">Reference proteome</keyword>
<dbReference type="EMBL" id="CM012447">
    <property type="protein sequence ID" value="RVE66774.1"/>
    <property type="molecule type" value="Genomic_DNA"/>
</dbReference>
<dbReference type="OrthoDB" id="6413693at2759"/>
<evidence type="ECO:0000256" key="12">
    <source>
        <dbReference type="ARBA" id="ARBA00023157"/>
    </source>
</evidence>
<feature type="domain" description="Ig-like" evidence="18">
    <location>
        <begin position="22"/>
        <end position="135"/>
    </location>
</feature>
<dbReference type="InterPro" id="IPR036179">
    <property type="entry name" value="Ig-like_dom_sf"/>
</dbReference>
<dbReference type="InterPro" id="IPR013783">
    <property type="entry name" value="Ig-like_fold"/>
</dbReference>
<proteinExistence type="inferred from homology"/>
<dbReference type="AlphaFoldDB" id="A0A437CVW5"/>
<evidence type="ECO:0000256" key="7">
    <source>
        <dbReference type="ARBA" id="ARBA00022737"/>
    </source>
</evidence>
<evidence type="ECO:0000256" key="15">
    <source>
        <dbReference type="ARBA" id="ARBA00062858"/>
    </source>
</evidence>
<reference evidence="19 20" key="2">
    <citation type="submission" date="2019-01" db="EMBL/GenBank/DDBJ databases">
        <title>A chromosome length genome reference of the Java medaka (oryzias javanicus).</title>
        <authorList>
            <person name="Herpin A."/>
            <person name="Takehana Y."/>
            <person name="Naruse K."/>
            <person name="Ansai S."/>
            <person name="Kawaguchi M."/>
        </authorList>
    </citation>
    <scope>NUCLEOTIDE SEQUENCE [LARGE SCALE GENOMIC DNA]</scope>
    <source>
        <strain evidence="19">RS831</strain>
        <tissue evidence="19">Whole body</tissue>
    </source>
</reference>
<dbReference type="SMART" id="SM00409">
    <property type="entry name" value="IG"/>
    <property type="match status" value="2"/>
</dbReference>
<evidence type="ECO:0000256" key="5">
    <source>
        <dbReference type="ARBA" id="ARBA00022692"/>
    </source>
</evidence>
<feature type="chain" id="PRO_5019388087" description="Ig-like domain-containing protein" evidence="17">
    <location>
        <begin position="23"/>
        <end position="351"/>
    </location>
</feature>
<dbReference type="GO" id="GO:0007155">
    <property type="term" value="P:cell adhesion"/>
    <property type="evidence" value="ECO:0007669"/>
    <property type="project" value="UniProtKB-KW"/>
</dbReference>
<feature type="signal peptide" evidence="17">
    <location>
        <begin position="1"/>
        <end position="22"/>
    </location>
</feature>
<keyword evidence="13" id="KW-0325">Glycoprotein</keyword>
<dbReference type="Pfam" id="PF08205">
    <property type="entry name" value="C2-set_2"/>
    <property type="match status" value="1"/>
</dbReference>
<comment type="subcellular location">
    <subcellularLocation>
        <location evidence="2">Cell junction</location>
        <location evidence="2">Adherens junction</location>
    </subcellularLocation>
    <subcellularLocation>
        <location evidence="1">Cell membrane</location>
        <topology evidence="1">Single-pass type I membrane protein</topology>
    </subcellularLocation>
</comment>
<dbReference type="Gene3D" id="2.60.40.10">
    <property type="entry name" value="Immunoglobulins"/>
    <property type="match status" value="3"/>
</dbReference>
<comment type="similarity">
    <text evidence="3">Belongs to the nectin family.</text>
</comment>
<dbReference type="PROSITE" id="PS50835">
    <property type="entry name" value="IG_LIKE"/>
    <property type="match status" value="2"/>
</dbReference>
<gene>
    <name evidence="19" type="ORF">OJAV_G00110810</name>
</gene>
<evidence type="ECO:0000256" key="14">
    <source>
        <dbReference type="ARBA" id="ARBA00058274"/>
    </source>
</evidence>
<dbReference type="InterPro" id="IPR052659">
    <property type="entry name" value="Nectin/PVR"/>
</dbReference>
<evidence type="ECO:0000256" key="6">
    <source>
        <dbReference type="ARBA" id="ARBA00022729"/>
    </source>
</evidence>
<comment type="function">
    <text evidence="14">Cell adhesion molecule that promotes cell-cell contacts and plays important roles in the development of the nervous system. Acts by forming homophilic or heterophilic trans-dimers.</text>
</comment>
<evidence type="ECO:0000259" key="18">
    <source>
        <dbReference type="PROSITE" id="PS50835"/>
    </source>
</evidence>
<dbReference type="InterPro" id="IPR007110">
    <property type="entry name" value="Ig-like_dom"/>
</dbReference>
<keyword evidence="11 16" id="KW-0472">Membrane</keyword>
<keyword evidence="8" id="KW-0130">Cell adhesion</keyword>
<evidence type="ECO:0000313" key="19">
    <source>
        <dbReference type="EMBL" id="RVE66774.1"/>
    </source>
</evidence>